<dbReference type="PRINTS" id="PR00404">
    <property type="entry name" value="MADSDOMAIN"/>
</dbReference>
<protein>
    <recommendedName>
        <fullName evidence="6">MADS-box domain-containing protein</fullName>
    </recommendedName>
</protein>
<comment type="subcellular location">
    <subcellularLocation>
        <location evidence="1">Nucleus</location>
    </subcellularLocation>
</comment>
<evidence type="ECO:0000256" key="1">
    <source>
        <dbReference type="ARBA" id="ARBA00004123"/>
    </source>
</evidence>
<dbReference type="SMART" id="SM00432">
    <property type="entry name" value="MADS"/>
    <property type="match status" value="1"/>
</dbReference>
<dbReference type="SUPFAM" id="SSF55455">
    <property type="entry name" value="SRF-like"/>
    <property type="match status" value="1"/>
</dbReference>
<reference evidence="7 8" key="1">
    <citation type="submission" date="2023-10" db="EMBL/GenBank/DDBJ databases">
        <title>Genome-Wide Identification Analysis in wild type Solanum Pinnatisectum Reveals Some Genes Defensing Phytophthora Infestans.</title>
        <authorList>
            <person name="Sun C."/>
        </authorList>
    </citation>
    <scope>NUCLEOTIDE SEQUENCE [LARGE SCALE GENOMIC DNA]</scope>
    <source>
        <strain evidence="7">LQN</strain>
        <tissue evidence="7">Leaf</tissue>
    </source>
</reference>
<evidence type="ECO:0000313" key="7">
    <source>
        <dbReference type="EMBL" id="KAK4724389.1"/>
    </source>
</evidence>
<evidence type="ECO:0000256" key="2">
    <source>
        <dbReference type="ARBA" id="ARBA00023015"/>
    </source>
</evidence>
<dbReference type="AlphaFoldDB" id="A0AAV9LFE6"/>
<dbReference type="GO" id="GO:0005634">
    <property type="term" value="C:nucleus"/>
    <property type="evidence" value="ECO:0007669"/>
    <property type="project" value="UniProtKB-SubCell"/>
</dbReference>
<dbReference type="GO" id="GO:0000978">
    <property type="term" value="F:RNA polymerase II cis-regulatory region sequence-specific DNA binding"/>
    <property type="evidence" value="ECO:0007669"/>
    <property type="project" value="TreeGrafter"/>
</dbReference>
<dbReference type="InterPro" id="IPR036879">
    <property type="entry name" value="TF_MADSbox_sf"/>
</dbReference>
<keyword evidence="5" id="KW-0539">Nucleus</keyword>
<dbReference type="Pfam" id="PF00319">
    <property type="entry name" value="SRF-TF"/>
    <property type="match status" value="1"/>
</dbReference>
<keyword evidence="4" id="KW-0804">Transcription</keyword>
<evidence type="ECO:0000313" key="8">
    <source>
        <dbReference type="Proteomes" id="UP001311915"/>
    </source>
</evidence>
<dbReference type="InterPro" id="IPR002100">
    <property type="entry name" value="TF_MADSbox"/>
</dbReference>
<dbReference type="GO" id="GO:0046983">
    <property type="term" value="F:protein dimerization activity"/>
    <property type="evidence" value="ECO:0007669"/>
    <property type="project" value="InterPro"/>
</dbReference>
<organism evidence="7 8">
    <name type="scientific">Solanum pinnatisectum</name>
    <name type="common">tansyleaf nightshade</name>
    <dbReference type="NCBI Taxonomy" id="50273"/>
    <lineage>
        <taxon>Eukaryota</taxon>
        <taxon>Viridiplantae</taxon>
        <taxon>Streptophyta</taxon>
        <taxon>Embryophyta</taxon>
        <taxon>Tracheophyta</taxon>
        <taxon>Spermatophyta</taxon>
        <taxon>Magnoliopsida</taxon>
        <taxon>eudicotyledons</taxon>
        <taxon>Gunneridae</taxon>
        <taxon>Pentapetalae</taxon>
        <taxon>asterids</taxon>
        <taxon>lamiids</taxon>
        <taxon>Solanales</taxon>
        <taxon>Solanaceae</taxon>
        <taxon>Solanoideae</taxon>
        <taxon>Solaneae</taxon>
        <taxon>Solanum</taxon>
    </lineage>
</organism>
<gene>
    <name evidence="7" type="ORF">R3W88_027168</name>
</gene>
<sequence>MENKKTKGRQKLPMRKIENKNALLTSFSKRRVGLFKTASELVTEFDVDIGIIVFSPTGKPHSFFHPTVDAVISRFQNPDMQLSDDTHLAMVFARNSVNQLKKKLEELDIKEKVEIDRTNYFDQMTKTRQKGWWESIEQLNEDEVSKFEAWLNVASFTMHYRLNQLIVSSSLECGSCGVCSLNEIIDKSS</sequence>
<dbReference type="Proteomes" id="UP001311915">
    <property type="component" value="Unassembled WGS sequence"/>
</dbReference>
<accession>A0AAV9LFE6</accession>
<dbReference type="PROSITE" id="PS50066">
    <property type="entry name" value="MADS_BOX_2"/>
    <property type="match status" value="1"/>
</dbReference>
<dbReference type="PANTHER" id="PTHR11945">
    <property type="entry name" value="MADS BOX PROTEIN"/>
    <property type="match status" value="1"/>
</dbReference>
<dbReference type="PANTHER" id="PTHR11945:SF832">
    <property type="entry name" value="MADS-BOX DOMAIN-CONTAINING PROTEIN"/>
    <property type="match status" value="1"/>
</dbReference>
<name>A0AAV9LFE6_9SOLN</name>
<keyword evidence="8" id="KW-1185">Reference proteome</keyword>
<dbReference type="Gene3D" id="3.40.1810.10">
    <property type="entry name" value="Transcription factor, MADS-box"/>
    <property type="match status" value="1"/>
</dbReference>
<keyword evidence="3" id="KW-0238">DNA-binding</keyword>
<evidence type="ECO:0000259" key="6">
    <source>
        <dbReference type="PROSITE" id="PS50066"/>
    </source>
</evidence>
<proteinExistence type="predicted"/>
<comment type="caution">
    <text evidence="7">The sequence shown here is derived from an EMBL/GenBank/DDBJ whole genome shotgun (WGS) entry which is preliminary data.</text>
</comment>
<feature type="domain" description="MADS-box" evidence="6">
    <location>
        <begin position="7"/>
        <end position="67"/>
    </location>
</feature>
<dbReference type="GO" id="GO:0000981">
    <property type="term" value="F:DNA-binding transcription factor activity, RNA polymerase II-specific"/>
    <property type="evidence" value="ECO:0007669"/>
    <property type="project" value="TreeGrafter"/>
</dbReference>
<evidence type="ECO:0000256" key="3">
    <source>
        <dbReference type="ARBA" id="ARBA00023125"/>
    </source>
</evidence>
<keyword evidence="2" id="KW-0805">Transcription regulation</keyword>
<evidence type="ECO:0000256" key="4">
    <source>
        <dbReference type="ARBA" id="ARBA00023163"/>
    </source>
</evidence>
<dbReference type="EMBL" id="JAWPEI010000006">
    <property type="protein sequence ID" value="KAK4724389.1"/>
    <property type="molecule type" value="Genomic_DNA"/>
</dbReference>
<evidence type="ECO:0000256" key="5">
    <source>
        <dbReference type="ARBA" id="ARBA00023242"/>
    </source>
</evidence>